<evidence type="ECO:0000313" key="3">
    <source>
        <dbReference type="EMBL" id="KAK4345163.1"/>
    </source>
</evidence>
<dbReference type="Pfam" id="PF13041">
    <property type="entry name" value="PPR_2"/>
    <property type="match status" value="1"/>
</dbReference>
<evidence type="ECO:0000256" key="2">
    <source>
        <dbReference type="PROSITE-ProRule" id="PRU00708"/>
    </source>
</evidence>
<feature type="repeat" description="PPR" evidence="2">
    <location>
        <begin position="15"/>
        <end position="49"/>
    </location>
</feature>
<dbReference type="PROSITE" id="PS51375">
    <property type="entry name" value="PPR"/>
    <property type="match status" value="1"/>
</dbReference>
<evidence type="ECO:0000256" key="1">
    <source>
        <dbReference type="ARBA" id="ARBA00022737"/>
    </source>
</evidence>
<proteinExistence type="predicted"/>
<gene>
    <name evidence="3" type="ORF">RND71_035339</name>
</gene>
<dbReference type="InterPro" id="IPR002885">
    <property type="entry name" value="PPR_rpt"/>
</dbReference>
<dbReference type="Proteomes" id="UP001291623">
    <property type="component" value="Unassembled WGS sequence"/>
</dbReference>
<dbReference type="InterPro" id="IPR011990">
    <property type="entry name" value="TPR-like_helical_dom_sf"/>
</dbReference>
<dbReference type="GO" id="GO:0003723">
    <property type="term" value="F:RNA binding"/>
    <property type="evidence" value="ECO:0007669"/>
    <property type="project" value="InterPro"/>
</dbReference>
<sequence length="72" mass="8196">MEAASEVFNSLEEKNEVLWNALLAGYAQNDSAWEVVKIFRNMRLSSFETDEYTYTSISSACACLEDMKMGQQ</sequence>
<dbReference type="PANTHER" id="PTHR47926">
    <property type="entry name" value="PENTATRICOPEPTIDE REPEAT-CONTAINING PROTEIN"/>
    <property type="match status" value="1"/>
</dbReference>
<organism evidence="3 4">
    <name type="scientific">Anisodus tanguticus</name>
    <dbReference type="NCBI Taxonomy" id="243964"/>
    <lineage>
        <taxon>Eukaryota</taxon>
        <taxon>Viridiplantae</taxon>
        <taxon>Streptophyta</taxon>
        <taxon>Embryophyta</taxon>
        <taxon>Tracheophyta</taxon>
        <taxon>Spermatophyta</taxon>
        <taxon>Magnoliopsida</taxon>
        <taxon>eudicotyledons</taxon>
        <taxon>Gunneridae</taxon>
        <taxon>Pentapetalae</taxon>
        <taxon>asterids</taxon>
        <taxon>lamiids</taxon>
        <taxon>Solanales</taxon>
        <taxon>Solanaceae</taxon>
        <taxon>Solanoideae</taxon>
        <taxon>Hyoscyameae</taxon>
        <taxon>Anisodus</taxon>
    </lineage>
</organism>
<accession>A0AAE1R4Z0</accession>
<dbReference type="AlphaFoldDB" id="A0AAE1R4Z0"/>
<dbReference type="Gene3D" id="1.25.40.10">
    <property type="entry name" value="Tetratricopeptide repeat domain"/>
    <property type="match status" value="1"/>
</dbReference>
<dbReference type="InterPro" id="IPR046960">
    <property type="entry name" value="PPR_At4g14850-like_plant"/>
</dbReference>
<protein>
    <recommendedName>
        <fullName evidence="5">Pentatricopeptide repeat-containing protein</fullName>
    </recommendedName>
</protein>
<comment type="caution">
    <text evidence="3">The sequence shown here is derived from an EMBL/GenBank/DDBJ whole genome shotgun (WGS) entry which is preliminary data.</text>
</comment>
<keyword evidence="1" id="KW-0677">Repeat</keyword>
<dbReference type="GO" id="GO:0009451">
    <property type="term" value="P:RNA modification"/>
    <property type="evidence" value="ECO:0007669"/>
    <property type="project" value="InterPro"/>
</dbReference>
<dbReference type="PANTHER" id="PTHR47926:SF347">
    <property type="entry name" value="PENTATRICOPEPTIDE REPEAT-CONTAINING PROTEIN"/>
    <property type="match status" value="1"/>
</dbReference>
<evidence type="ECO:0000313" key="4">
    <source>
        <dbReference type="Proteomes" id="UP001291623"/>
    </source>
</evidence>
<name>A0AAE1R4Z0_9SOLA</name>
<keyword evidence="4" id="KW-1185">Reference proteome</keyword>
<dbReference type="EMBL" id="JAVYJV010000019">
    <property type="protein sequence ID" value="KAK4345163.1"/>
    <property type="molecule type" value="Genomic_DNA"/>
</dbReference>
<reference evidence="3" key="1">
    <citation type="submission" date="2023-12" db="EMBL/GenBank/DDBJ databases">
        <title>Genome assembly of Anisodus tanguticus.</title>
        <authorList>
            <person name="Wang Y.-J."/>
        </authorList>
    </citation>
    <scope>NUCLEOTIDE SEQUENCE</scope>
    <source>
        <strain evidence="3">KB-2021</strain>
        <tissue evidence="3">Leaf</tissue>
    </source>
</reference>
<evidence type="ECO:0008006" key="5">
    <source>
        <dbReference type="Google" id="ProtNLM"/>
    </source>
</evidence>